<dbReference type="AlphaFoldDB" id="A0A4D5RCE6"/>
<accession>A0A4D5RCE6</accession>
<sequence>MCALKWPLCTSLLVYGLSKHMWWALASLLDFGAASHKVLFLRFQALCPLSRAVPYALPVVSLCTAFLFPGSQMSLWWIDCESSNSRELLPVL</sequence>
<organism evidence="1">
    <name type="scientific">Ixodes scapularis</name>
    <name type="common">Black-legged tick</name>
    <name type="synonym">Deer tick</name>
    <dbReference type="NCBI Taxonomy" id="6945"/>
    <lineage>
        <taxon>Eukaryota</taxon>
        <taxon>Metazoa</taxon>
        <taxon>Ecdysozoa</taxon>
        <taxon>Arthropoda</taxon>
        <taxon>Chelicerata</taxon>
        <taxon>Arachnida</taxon>
        <taxon>Acari</taxon>
        <taxon>Parasitiformes</taxon>
        <taxon>Ixodida</taxon>
        <taxon>Ixodoidea</taxon>
        <taxon>Ixodidae</taxon>
        <taxon>Ixodinae</taxon>
        <taxon>Ixodes</taxon>
    </lineage>
</organism>
<proteinExistence type="predicted"/>
<name>A0A4D5RCE6_IXOSC</name>
<dbReference type="EMBL" id="GHJT01000797">
    <property type="protein sequence ID" value="MOY34768.1"/>
    <property type="molecule type" value="Transcribed_RNA"/>
</dbReference>
<evidence type="ECO:0000313" key="1">
    <source>
        <dbReference type="EMBL" id="MOY34768.1"/>
    </source>
</evidence>
<reference evidence="1" key="1">
    <citation type="submission" date="2019-04" db="EMBL/GenBank/DDBJ databases">
        <title>An insight into the mialome of Ixodes scapularis.</title>
        <authorList>
            <person name="Ribeiro J.M."/>
            <person name="Mather T.N."/>
            <person name="Karim S."/>
        </authorList>
    </citation>
    <scope>NUCLEOTIDE SEQUENCE</scope>
</reference>
<protein>
    <submittedName>
        <fullName evidence="1">Uncharacterized protein</fullName>
    </submittedName>
</protein>